<dbReference type="OrthoDB" id="5873870at2759"/>
<dbReference type="AlphaFoldDB" id="A0A016TX89"/>
<dbReference type="SUPFAM" id="SSF49354">
    <property type="entry name" value="PapD-like"/>
    <property type="match status" value="1"/>
</dbReference>
<dbReference type="InterPro" id="IPR000535">
    <property type="entry name" value="MSP_dom"/>
</dbReference>
<keyword evidence="1" id="KW-0963">Cytoplasm</keyword>
<dbReference type="Pfam" id="PF00635">
    <property type="entry name" value="Motile_Sperm"/>
    <property type="match status" value="1"/>
</dbReference>
<evidence type="ECO:0000313" key="4">
    <source>
        <dbReference type="EMBL" id="EYC07391.1"/>
    </source>
</evidence>
<evidence type="ECO:0000256" key="2">
    <source>
        <dbReference type="SAM" id="MobiDB-lite"/>
    </source>
</evidence>
<reference evidence="5" key="1">
    <citation type="journal article" date="2015" name="Nat. Genet.">
        <title>The genome and transcriptome of the zoonotic hookworm Ancylostoma ceylanicum identify infection-specific gene families.</title>
        <authorList>
            <person name="Schwarz E.M."/>
            <person name="Hu Y."/>
            <person name="Antoshechkin I."/>
            <person name="Miller M.M."/>
            <person name="Sternberg P.W."/>
            <person name="Aroian R.V."/>
        </authorList>
    </citation>
    <scope>NUCLEOTIDE SEQUENCE</scope>
    <source>
        <strain evidence="5">HY135</strain>
    </source>
</reference>
<feature type="region of interest" description="Disordered" evidence="2">
    <location>
        <begin position="311"/>
        <end position="344"/>
    </location>
</feature>
<keyword evidence="1" id="KW-0206">Cytoskeleton</keyword>
<evidence type="ECO:0000313" key="5">
    <source>
        <dbReference type="Proteomes" id="UP000024635"/>
    </source>
</evidence>
<dbReference type="Proteomes" id="UP000024635">
    <property type="component" value="Unassembled WGS sequence"/>
</dbReference>
<comment type="function">
    <text evidence="1">Central component in molecular interactions underlying sperm crawling. Forms an extensive filament system that extends from sperm villipoda, along the leading edge of the pseudopod.</text>
</comment>
<protein>
    <recommendedName>
        <fullName evidence="1">Major sperm protein</fullName>
    </recommendedName>
</protein>
<evidence type="ECO:0000259" key="3">
    <source>
        <dbReference type="PROSITE" id="PS50202"/>
    </source>
</evidence>
<evidence type="ECO:0000256" key="1">
    <source>
        <dbReference type="RuleBase" id="RU003425"/>
    </source>
</evidence>
<keyword evidence="5" id="KW-1185">Reference proteome</keyword>
<gene>
    <name evidence="4" type="primary">Acey_s0070.g409</name>
    <name evidence="4" type="ORF">Y032_0070g409</name>
</gene>
<dbReference type="InterPro" id="IPR013783">
    <property type="entry name" value="Ig-like_fold"/>
</dbReference>
<accession>A0A016TX89</accession>
<feature type="region of interest" description="Disordered" evidence="2">
    <location>
        <begin position="1"/>
        <end position="30"/>
    </location>
</feature>
<feature type="domain" description="MSP" evidence="3">
    <location>
        <begin position="92"/>
        <end position="206"/>
    </location>
</feature>
<organism evidence="4 5">
    <name type="scientific">Ancylostoma ceylanicum</name>
    <dbReference type="NCBI Taxonomy" id="53326"/>
    <lineage>
        <taxon>Eukaryota</taxon>
        <taxon>Metazoa</taxon>
        <taxon>Ecdysozoa</taxon>
        <taxon>Nematoda</taxon>
        <taxon>Chromadorea</taxon>
        <taxon>Rhabditida</taxon>
        <taxon>Rhabditina</taxon>
        <taxon>Rhabditomorpha</taxon>
        <taxon>Strongyloidea</taxon>
        <taxon>Ancylostomatidae</taxon>
        <taxon>Ancylostomatinae</taxon>
        <taxon>Ancylostoma</taxon>
    </lineage>
</organism>
<sequence>MSSRSESPSPKEKSKPSKRTKAGAGESAQAPVIPNIIAAAESALAKVDMIPTKSKMRSAAKSSPTAKQNNSAFNLCWIELLNEKTSQVGGASIRHYPPAFQVTFFPNEKRQQTYIVLSNNSDRKVMFKMKSTRPGVYKMKPVFGVVNPGEKYSIRLSYMGIKVGHRIPINDRITVVLASVAHKGGETDKEATEGEMKKRKIYILYKGVNDQVDPEAGGDAEKKPAVDKEQAARSAADHKAYMDGYDEGYKAAIIESRDSKASANPAEALERLQKSKGVVSSLFAPEFSSVNGHNLAQNFVRKNGRGHCSAIGPFKRPSPTFNISPSRVRSTKGYERQPQNYFFS</sequence>
<dbReference type="Gene3D" id="2.60.40.10">
    <property type="entry name" value="Immunoglobulins"/>
    <property type="match status" value="1"/>
</dbReference>
<feature type="compositionally biased region" description="Polar residues" evidence="2">
    <location>
        <begin position="319"/>
        <end position="328"/>
    </location>
</feature>
<dbReference type="InterPro" id="IPR008962">
    <property type="entry name" value="PapD-like_sf"/>
</dbReference>
<name>A0A016TX89_9BILA</name>
<proteinExistence type="predicted"/>
<comment type="caution">
    <text evidence="4">The sequence shown here is derived from an EMBL/GenBank/DDBJ whole genome shotgun (WGS) entry which is preliminary data.</text>
</comment>
<dbReference type="PROSITE" id="PS50202">
    <property type="entry name" value="MSP"/>
    <property type="match status" value="1"/>
</dbReference>
<dbReference type="EMBL" id="JARK01001406">
    <property type="protein sequence ID" value="EYC07391.1"/>
    <property type="molecule type" value="Genomic_DNA"/>
</dbReference>